<evidence type="ECO:0000313" key="2">
    <source>
        <dbReference type="EnsemblMetazoa" id="AMAM015227-PA"/>
    </source>
</evidence>
<proteinExistence type="predicted"/>
<feature type="domain" description="MKRN2 opposite strand protein-like C-terminal" evidence="1">
    <location>
        <begin position="8"/>
        <end position="140"/>
    </location>
</feature>
<reference evidence="3" key="1">
    <citation type="submission" date="2013-09" db="EMBL/GenBank/DDBJ databases">
        <title>The Genome Sequence of Anopheles maculatus species B.</title>
        <authorList>
            <consortium name="The Broad Institute Genomics Platform"/>
            <person name="Neafsey D.E."/>
            <person name="Besansky N."/>
            <person name="Howell P."/>
            <person name="Walton C."/>
            <person name="Young S.K."/>
            <person name="Zeng Q."/>
            <person name="Gargeya S."/>
            <person name="Fitzgerald M."/>
            <person name="Haas B."/>
            <person name="Abouelleil A."/>
            <person name="Allen A.W."/>
            <person name="Alvarado L."/>
            <person name="Arachchi H.M."/>
            <person name="Berlin A.M."/>
            <person name="Chapman S.B."/>
            <person name="Gainer-Dewar J."/>
            <person name="Goldberg J."/>
            <person name="Griggs A."/>
            <person name="Gujja S."/>
            <person name="Hansen M."/>
            <person name="Howarth C."/>
            <person name="Imamovic A."/>
            <person name="Ireland A."/>
            <person name="Larimer J."/>
            <person name="McCowan C."/>
            <person name="Murphy C."/>
            <person name="Pearson M."/>
            <person name="Poon T.W."/>
            <person name="Priest M."/>
            <person name="Roberts A."/>
            <person name="Saif S."/>
            <person name="Shea T."/>
            <person name="Sisk P."/>
            <person name="Sykes S."/>
            <person name="Wortman J."/>
            <person name="Nusbaum C."/>
            <person name="Birren B."/>
        </authorList>
    </citation>
    <scope>NUCLEOTIDE SEQUENCE [LARGE SCALE GENOMIC DNA]</scope>
    <source>
        <strain evidence="3">maculatus3</strain>
    </source>
</reference>
<evidence type="ECO:0000259" key="1">
    <source>
        <dbReference type="Pfam" id="PF16044"/>
    </source>
</evidence>
<sequence length="150" mass="17507">MLFSRDLMLPCPFVKACQYPCSIVLRPSVGDFLRSFQNENNLHIALTTSNGTIVEFDVNGLAKSPPTSNASTSNEWDQCLVIAQVPEPWYDRWDEVLEKSSFDPSWRKDMYQEDSHNCYTFVLNFLNELEYEEFNDFCHDKYILYAHAIQ</sequence>
<dbReference type="InterPro" id="IPR053921">
    <property type="entry name" value="MKRN2OS-like_C"/>
</dbReference>
<dbReference type="Pfam" id="PF16044">
    <property type="entry name" value="DUF4796_C"/>
    <property type="match status" value="1"/>
</dbReference>
<name>A0A182SX60_9DIPT</name>
<dbReference type="Proteomes" id="UP000075901">
    <property type="component" value="Unassembled WGS sequence"/>
</dbReference>
<dbReference type="VEuPathDB" id="VectorBase:AMAM015227"/>
<dbReference type="AlphaFoldDB" id="A0A182SX60"/>
<keyword evidence="3" id="KW-1185">Reference proteome</keyword>
<dbReference type="PANTHER" id="PTHR33963:SF2">
    <property type="entry name" value="MKRN2 OPPOSITE STRAND PROTEIN"/>
    <property type="match status" value="1"/>
</dbReference>
<dbReference type="InterPro" id="IPR032016">
    <property type="entry name" value="MKRN2OS-like"/>
</dbReference>
<dbReference type="EnsemblMetazoa" id="AMAM015227-RA">
    <property type="protein sequence ID" value="AMAM015227-PA"/>
    <property type="gene ID" value="AMAM015227"/>
</dbReference>
<organism evidence="2 3">
    <name type="scientific">Anopheles maculatus</name>
    <dbReference type="NCBI Taxonomy" id="74869"/>
    <lineage>
        <taxon>Eukaryota</taxon>
        <taxon>Metazoa</taxon>
        <taxon>Ecdysozoa</taxon>
        <taxon>Arthropoda</taxon>
        <taxon>Hexapoda</taxon>
        <taxon>Insecta</taxon>
        <taxon>Pterygota</taxon>
        <taxon>Neoptera</taxon>
        <taxon>Endopterygota</taxon>
        <taxon>Diptera</taxon>
        <taxon>Nematocera</taxon>
        <taxon>Culicoidea</taxon>
        <taxon>Culicidae</taxon>
        <taxon>Anophelinae</taxon>
        <taxon>Anopheles</taxon>
        <taxon>Anopheles maculatus group</taxon>
    </lineage>
</organism>
<evidence type="ECO:0000313" key="3">
    <source>
        <dbReference type="Proteomes" id="UP000075901"/>
    </source>
</evidence>
<accession>A0A182SX60</accession>
<reference evidence="2" key="2">
    <citation type="submission" date="2020-05" db="UniProtKB">
        <authorList>
            <consortium name="EnsemblMetazoa"/>
        </authorList>
    </citation>
    <scope>IDENTIFICATION</scope>
    <source>
        <strain evidence="2">maculatus3</strain>
    </source>
</reference>
<dbReference type="PANTHER" id="PTHR33963">
    <property type="entry name" value="MKRN2 OPPOSITE STRAND PROTEIN"/>
    <property type="match status" value="1"/>
</dbReference>
<protein>
    <recommendedName>
        <fullName evidence="1">MKRN2 opposite strand protein-like C-terminal domain-containing protein</fullName>
    </recommendedName>
</protein>